<evidence type="ECO:0000256" key="4">
    <source>
        <dbReference type="ARBA" id="ARBA00022691"/>
    </source>
</evidence>
<dbReference type="PANTHER" id="PTHR43667">
    <property type="entry name" value="CYCLOPROPANE-FATTY-ACYL-PHOSPHOLIPID SYNTHASE"/>
    <property type="match status" value="1"/>
</dbReference>
<evidence type="ECO:0000313" key="9">
    <source>
        <dbReference type="Proteomes" id="UP000261931"/>
    </source>
</evidence>
<keyword evidence="9" id="KW-1185">Reference proteome</keyword>
<evidence type="ECO:0000256" key="2">
    <source>
        <dbReference type="ARBA" id="ARBA00022603"/>
    </source>
</evidence>
<dbReference type="AlphaFoldDB" id="A0A372EGD1"/>
<comment type="similarity">
    <text evidence="1">Belongs to the CFA/CMAS family.</text>
</comment>
<comment type="caution">
    <text evidence="8">The sequence shown here is derived from an EMBL/GenBank/DDBJ whole genome shotgun (WGS) entry which is preliminary data.</text>
</comment>
<evidence type="ECO:0000256" key="5">
    <source>
        <dbReference type="ARBA" id="ARBA00023098"/>
    </source>
</evidence>
<dbReference type="InterPro" id="IPR029063">
    <property type="entry name" value="SAM-dependent_MTases_sf"/>
</dbReference>
<gene>
    <name evidence="8" type="ORF">DY262_17195</name>
</gene>
<evidence type="ECO:0000256" key="1">
    <source>
        <dbReference type="ARBA" id="ARBA00010815"/>
    </source>
</evidence>
<evidence type="ECO:0000256" key="3">
    <source>
        <dbReference type="ARBA" id="ARBA00022679"/>
    </source>
</evidence>
<dbReference type="GO" id="GO:0008610">
    <property type="term" value="P:lipid biosynthetic process"/>
    <property type="evidence" value="ECO:0007669"/>
    <property type="project" value="InterPro"/>
</dbReference>
<evidence type="ECO:0000313" key="8">
    <source>
        <dbReference type="EMBL" id="RFP77487.1"/>
    </source>
</evidence>
<dbReference type="InterPro" id="IPR003333">
    <property type="entry name" value="CMAS"/>
</dbReference>
<keyword evidence="5" id="KW-0443">Lipid metabolism</keyword>
<accession>A0A372EGD1</accession>
<feature type="active site" evidence="6">
    <location>
        <position position="398"/>
    </location>
</feature>
<organism evidence="8 9">
    <name type="scientific">Hydrogenophaga borbori</name>
    <dbReference type="NCBI Taxonomy" id="2294117"/>
    <lineage>
        <taxon>Bacteria</taxon>
        <taxon>Pseudomonadati</taxon>
        <taxon>Pseudomonadota</taxon>
        <taxon>Betaproteobacteria</taxon>
        <taxon>Burkholderiales</taxon>
        <taxon>Comamonadaceae</taxon>
        <taxon>Hydrogenophaga</taxon>
    </lineage>
</organism>
<keyword evidence="4" id="KW-0949">S-adenosyl-L-methionine</keyword>
<evidence type="ECO:0000256" key="6">
    <source>
        <dbReference type="PIRSR" id="PIRSR003085-1"/>
    </source>
</evidence>
<protein>
    <submittedName>
        <fullName evidence="8">Class I SAM-dependent methyltransferase</fullName>
    </submittedName>
</protein>
<reference evidence="8 9" key="1">
    <citation type="submission" date="2018-08" db="EMBL/GenBank/DDBJ databases">
        <title>Hydrogenophaga sp. LA-38 isolated from sludge.</title>
        <authorList>
            <person name="Im W.-T."/>
        </authorList>
    </citation>
    <scope>NUCLEOTIDE SEQUENCE [LARGE SCALE GENOMIC DNA]</scope>
    <source>
        <strain evidence="8 9">LA-38</strain>
    </source>
</reference>
<dbReference type="GO" id="GO:0032259">
    <property type="term" value="P:methylation"/>
    <property type="evidence" value="ECO:0007669"/>
    <property type="project" value="UniProtKB-KW"/>
</dbReference>
<dbReference type="SUPFAM" id="SSF53335">
    <property type="entry name" value="S-adenosyl-L-methionine-dependent methyltransferases"/>
    <property type="match status" value="1"/>
</dbReference>
<keyword evidence="3 8" id="KW-0808">Transferase</keyword>
<dbReference type="PIRSF" id="PIRSF003085">
    <property type="entry name" value="CMAS"/>
    <property type="match status" value="1"/>
</dbReference>
<feature type="compositionally biased region" description="Low complexity" evidence="7">
    <location>
        <begin position="13"/>
        <end position="22"/>
    </location>
</feature>
<proteinExistence type="inferred from homology"/>
<dbReference type="Gene3D" id="3.40.50.150">
    <property type="entry name" value="Vaccinia Virus protein VP39"/>
    <property type="match status" value="1"/>
</dbReference>
<name>A0A372EGD1_9BURK</name>
<dbReference type="Pfam" id="PF02353">
    <property type="entry name" value="CMAS"/>
    <property type="match status" value="1"/>
</dbReference>
<dbReference type="Proteomes" id="UP000261931">
    <property type="component" value="Unassembled WGS sequence"/>
</dbReference>
<dbReference type="InterPro" id="IPR050723">
    <property type="entry name" value="CFA/CMAS"/>
</dbReference>
<dbReference type="GO" id="GO:0008168">
    <property type="term" value="F:methyltransferase activity"/>
    <property type="evidence" value="ECO:0007669"/>
    <property type="project" value="UniProtKB-KW"/>
</dbReference>
<dbReference type="PANTHER" id="PTHR43667:SF2">
    <property type="entry name" value="FATTY ACID C-METHYL TRANSFERASE"/>
    <property type="match status" value="1"/>
</dbReference>
<dbReference type="EMBL" id="QVLS01000011">
    <property type="protein sequence ID" value="RFP77487.1"/>
    <property type="molecule type" value="Genomic_DNA"/>
</dbReference>
<dbReference type="RefSeq" id="WP_116960327.1">
    <property type="nucleotide sequence ID" value="NZ_QVLS01000011.1"/>
</dbReference>
<dbReference type="CDD" id="cd02440">
    <property type="entry name" value="AdoMet_MTases"/>
    <property type="match status" value="1"/>
</dbReference>
<sequence>MSHDTPSLRPAPHHAAPAAPAATLSGDASGLRQAPLRRLLSRVRAGRLLLTLPDGARLQAQGAAPGPSAELRLHRWRPLLRLLQQGDLGLAWSYRDGDWSTPDLVALLSFGLANEAALDGAISAPAPARWLARLLHRLNANTRRGSRHNIAAHYDLGNRFYERWLDGSMLYSSALYDGPADSLEAAQARRLERILGLLDVRPGQRVLEIGCGWGTLAATLARRGAEVVGVTLSTEQLAFARERAAAWGVADRVDLRLQDYRDVEGRYDRVVSIEMIEAVGEAYWPVYFATLRERLKPAGVAVLQAITIDERRFEGYRDNPDFIQRCIFPGGMLPSPERMAQQARQAGLRLSTELRFGHSYARTLADWRRRFQAEWPAIEAQGFDARFKRLWEYYLGYCEAGFLAGRVDVGLYRLVHEN</sequence>
<evidence type="ECO:0000256" key="7">
    <source>
        <dbReference type="SAM" id="MobiDB-lite"/>
    </source>
</evidence>
<feature type="region of interest" description="Disordered" evidence="7">
    <location>
        <begin position="1"/>
        <end position="27"/>
    </location>
</feature>
<keyword evidence="2 8" id="KW-0489">Methyltransferase</keyword>